<name>A0A0F7SMK4_PHARH</name>
<dbReference type="EMBL" id="LN483142">
    <property type="protein sequence ID" value="CED82676.1"/>
    <property type="molecule type" value="Genomic_DNA"/>
</dbReference>
<accession>A0A0F7SMK4</accession>
<evidence type="ECO:0000313" key="1">
    <source>
        <dbReference type="EMBL" id="CED82676.1"/>
    </source>
</evidence>
<dbReference type="AlphaFoldDB" id="A0A0F7SMK4"/>
<reference evidence="1" key="1">
    <citation type="submission" date="2014-08" db="EMBL/GenBank/DDBJ databases">
        <authorList>
            <person name="Sharma Rahul"/>
            <person name="Thines Marco"/>
        </authorList>
    </citation>
    <scope>NUCLEOTIDE SEQUENCE</scope>
</reference>
<proteinExistence type="predicted"/>
<sequence>MNAFAQRSPLDIPELLYLVSNHLCANHSSDPASFRSILPLLTVNHLFHDTILPKLYTSIKLAGYDAWQRFLKNGRPGWSSVLEFDLRITDQILESGLWNQFLNRLAQGRFRRLRVLHILFNCSSAAREKLENVPTDGSEGGVNLEGIHLELTELKLDGTPSESLKRTLLSPIKMTYQHLSVSIFQLQINPPNMSIPIPVPTTSLRPSEDEQRPYGSMNVHHMKPTLWRRLPTSVERLSFLLSTPFPCPNSLTHPSWQGENAASQLKLITNFLTDLKERRALGQHLGLKTVDLSAFAGLSRTWSGMFDVVVEAAEAMEGLEVLV</sequence>
<organism evidence="1">
    <name type="scientific">Phaffia rhodozyma</name>
    <name type="common">Yeast</name>
    <name type="synonym">Xanthophyllomyces dendrorhous</name>
    <dbReference type="NCBI Taxonomy" id="264483"/>
    <lineage>
        <taxon>Eukaryota</taxon>
        <taxon>Fungi</taxon>
        <taxon>Dikarya</taxon>
        <taxon>Basidiomycota</taxon>
        <taxon>Agaricomycotina</taxon>
        <taxon>Tremellomycetes</taxon>
        <taxon>Cystofilobasidiales</taxon>
        <taxon>Mrakiaceae</taxon>
        <taxon>Phaffia</taxon>
    </lineage>
</organism>
<protein>
    <submittedName>
        <fullName evidence="1">Uncharacterized protein</fullName>
    </submittedName>
</protein>